<accession>A0A1L9AV50</accession>
<dbReference type="InterPro" id="IPR041079">
    <property type="entry name" value="Neuraminidase-like"/>
</dbReference>
<dbReference type="PANTHER" id="PTHR22917:SF6">
    <property type="entry name" value="EG:8D8.2 PROTEIN-RELATED"/>
    <property type="match status" value="1"/>
</dbReference>
<feature type="domain" description="ABC toxin N-terminal" evidence="5">
    <location>
        <begin position="2351"/>
        <end position="2468"/>
    </location>
</feature>
<feature type="domain" description="Neuraminidase-like" evidence="4">
    <location>
        <begin position="2498"/>
        <end position="2631"/>
    </location>
</feature>
<dbReference type="PANTHER" id="PTHR22917">
    <property type="entry name" value="HEMOPEXIN DOMAIN-CONTAINING PROTEIN"/>
    <property type="match status" value="1"/>
</dbReference>
<evidence type="ECO:0000256" key="1">
    <source>
        <dbReference type="ARBA" id="ARBA00022729"/>
    </source>
</evidence>
<evidence type="ECO:0000256" key="2">
    <source>
        <dbReference type="SAM" id="Coils"/>
    </source>
</evidence>
<dbReference type="PROSITE" id="PS51642">
    <property type="entry name" value="HEMOPEXIN_2"/>
    <property type="match status" value="10"/>
</dbReference>
<evidence type="ECO:0000313" key="7">
    <source>
        <dbReference type="Proteomes" id="UP000182229"/>
    </source>
</evidence>
<organism evidence="6 7">
    <name type="scientific">Cystobacter ferrugineus</name>
    <dbReference type="NCBI Taxonomy" id="83449"/>
    <lineage>
        <taxon>Bacteria</taxon>
        <taxon>Pseudomonadati</taxon>
        <taxon>Myxococcota</taxon>
        <taxon>Myxococcia</taxon>
        <taxon>Myxococcales</taxon>
        <taxon>Cystobacterineae</taxon>
        <taxon>Archangiaceae</taxon>
        <taxon>Cystobacter</taxon>
    </lineage>
</organism>
<dbReference type="InterPro" id="IPR046839">
    <property type="entry name" value="ABC_toxin_N"/>
</dbReference>
<comment type="caution">
    <text evidence="6">The sequence shown here is derived from an EMBL/GenBank/DDBJ whole genome shotgun (WGS) entry which is preliminary data.</text>
</comment>
<protein>
    <recommendedName>
        <fullName evidence="8">Hemopexin</fullName>
    </recommendedName>
</protein>
<reference evidence="7" key="1">
    <citation type="submission" date="2016-11" db="EMBL/GenBank/DDBJ databases">
        <authorList>
            <person name="Shukria A."/>
            <person name="Stevens D.C."/>
        </authorList>
    </citation>
    <scope>NUCLEOTIDE SEQUENCE [LARGE SCALE GENOMIC DNA]</scope>
    <source>
        <strain evidence="7">Cbfe23</strain>
    </source>
</reference>
<feature type="domain" description="Tc toxin complex TcA C-terminal TcB-binding" evidence="3">
    <location>
        <begin position="3727"/>
        <end position="4026"/>
    </location>
</feature>
<dbReference type="EMBL" id="MPIN01000025">
    <property type="protein sequence ID" value="OJH33892.1"/>
    <property type="molecule type" value="Genomic_DNA"/>
</dbReference>
<dbReference type="SMART" id="SM00120">
    <property type="entry name" value="HX"/>
    <property type="match status" value="21"/>
</dbReference>
<proteinExistence type="predicted"/>
<feature type="coiled-coil region" evidence="2">
    <location>
        <begin position="3591"/>
        <end position="3618"/>
    </location>
</feature>
<dbReference type="Pfam" id="PF20220">
    <property type="entry name" value="ABC_toxin_N"/>
    <property type="match status" value="1"/>
</dbReference>
<dbReference type="Proteomes" id="UP000182229">
    <property type="component" value="Unassembled WGS sequence"/>
</dbReference>
<evidence type="ECO:0000259" key="3">
    <source>
        <dbReference type="Pfam" id="PF18276"/>
    </source>
</evidence>
<dbReference type="InterPro" id="IPR018487">
    <property type="entry name" value="Hemopexin-like_repeat"/>
</dbReference>
<dbReference type="Pfam" id="PF00045">
    <property type="entry name" value="Hemopexin"/>
    <property type="match status" value="5"/>
</dbReference>
<sequence>MNEELPSSYTTLFGPIDHSEGNEARSVLSPAAYLVDLLELRDSLVSGWTGYHARRPDVRHIHLNQSNTFTEIPYLDIANEVMGALVSDGALAGRLFPPPLPFSEQHFRLKLYAEKLGTSLDELQRLYRSSVDAHVSARLRLGLSQEECSLFSTAHDSDDGIKALWGVDDPASVSGADVELIKKKLGVSLKELKQLVRQDLAGSELDAAASFFINQGSNYVVLDEGTPRLRLKDGSPLTKQHLDRMMRFVRLARRLSLELADLDWLLQTACGNTLDENGLQSIAIAVGIRTATDWPMDEICSLWSVPKSHGRGDGRLPADLFDRAYNNDFPITLKALVASLASAHATADALDDRLQAVLRLSGADFAFLKAALLARGVAKPPLEYTAVVTFFSAFRRIVGLSTLLSLSVQEVVMLLDVLGAQWTVSEHEDLTLPMPFSTAALTSSPLALLVQPDTPPRRTLDVLQKLLRVKEWLDLRQLSARQLVFICLEDHLDARQRWEDGSPIDDVQTDDAIETALDDLHQSLHDTMLTPSALQTGSLTADGASAVFEQLRDARVLVTFDDTSRALLRVQPSPEELAAAMQRGIDGRLTIHASDLGAVGLTDLEPLFSLLVSHGYAERREVKVGGETEVRHSIAPGLSSYFSSPSNEATFTIPNFQERTEALFSVLAQRVNAERVEEAALVATGLEASDVPALFEVLQARGYVEPVDPAGYRVATDARAFFQDPANLAKFVLPNFTTVFAVLATKVAAYQRAEQNREAEVREVGERLSALSEQQAHAWLRSLSGMLGLPEDLTGLVFAWAFGTPEETMTQTMAALTLPLFRARKRSEPALADAYLASRFRRLQQVALLLRKTEMSANEARVYLTNQQVHRRLPETLKVPGGFLSSGKVDALTTLPNGDFLLIGGAKYATFSRRDYHLLGTGPLDQIPGVTLPDAFRARVLANGLDAAFSDTAADGKPVLQLFAGDQYVTVSEAGTSPVKPLSDWGEVRNNIQQIARVDAAVQAKDGRLFLFSGDQYFLYSHPQQLLAGPAFVDERYPRSIRGKFEEEGVSPLPALMFSKVDAAFRDADDTYYFFSGNRCTHSTDPYNLVKLRPVWGRVLNHLFDEVRVDAAFVLGNNTYLTRRNQLIRYSAGTYQFVDEGFPISFGNIPDSEPVLRVLRRFPMGLDAALAGRDGLLYAFKDGAYASSTAPDTSLTIRDHWGRVRNVFVDNQRVDAALAHNGVAYLFCGDQYVRYSGPDYKYVDEGYPRRVRPNWNALEGIGLIPDGLPLPITAVAIDRAPSGTSDDVYFFGGNQYAGPGGTLGDVKTQWARVRNNVESTGVVDAAMLDGNGRMYLFSGDQFYRYSSPDQEFVDETYPRRISGNWVQEGSGYSLPDAFANGISAALRTSEGKVFFFSGQSYARVDAAPTAQPRANSQDWGVVRNWVQAQNPVDAAFVDPTGKTYMFGGDQFVRYSGASYDFVDEGYPLAIGQRWGNLPEDFRGGIDAVLSFKSPADNVQRLYLFKGDSYVRYSTSDYTQVDVGYPKRLQNAVKAEGSWFKGLAVHEPNPNSSHEEPILSVKTIYVDTFSGQPRICVFYSHEVGVQWKREYRNGKWQAPIRMEFINEYLPFKRVDSAFVSADGTLHVFFGGQYASRPPAGGSLSTPVPIRSRWARVWNQFADLGRVDACLSMGDGRTYLFCANQYIKYTGALRPGSSDFFVDEGYPKRIDPNWPNEGVPVALAPEFQAAGDDLCRDATGKVHVFKGTRYTFSGNAGTDVPLTSRWGRVENRFRDLGRVDGAYRAENGKLYLFCDTQYTRYSGALQPGSPDFHADEGYPRHVTSGWSSEGLAISMPDKWNALGSAVFRDTQQTYVFSGASFTSSQTPAPAPVIPRWADVRNQMQSSNRVDAGLVLGQGANAVTLLFCDDQYVRYSGAYDGFVDEGYPKVIAHLPETEGVFAGLPSEFQSGVRAVFAGVDGVLHAFGPQSATATEPQRYVSSASPQASLPLNQKWGIVDNKLWDNEFVNAALRTEDGKLYLFSGDQYLRYSGADRTFVDEGYPRKVASSYAKEIGATALAPLLNQGVDAALAIGGTTFYFAQNQYVGTDHPDVAQPLVNQWGRIDNRIQAGQKLDAAFVAPNGKLYLFAQSQYSVYSGAGRQYVDEEFPRNIGTDIGRLWPHDGTDFRSDLGTAATFEGRSYLFKGSRHVRISDFRLVQPDAGYPLDNAGKLVDRFDFELGTLPDWWRLKQLFDDHSSQTTTVLDYLDDPTLERVSGLARATQWPMEELNALLAIFSLQPNALLDGRTVVRLARCFELVDRLGTTPSKLKSQLWDLVFGSGPSQLQLAADFLYGLIKVATSPREWPGVARSLLDPLESAKRDALVAYLVESLDKQDANDLYEHLLTDIQMDASTSTSRIVEAINSIQLFYHRALIHLEELPDTVRENLKAWWPWMKNYRIWEANRKVFLHPENYIRPELRPEKSPAFEELEQKLLQDEITAISVQEGYQRYLESFNEISRLRIVGGYRYTYQDDSGTDRMAIFMIGVSRTDPPIYYYRVGALTPEEQIDWDPWEKIDITIDSDRVHPVYAFNRLFIFWIETKPFNAASFSTSGDHSYSSESDEVKRVKLTLKYSFYNFNKEWVAPQAVRINPDDPADPEVLPTSFSADAAADVQLTARNPVPAGGGTDDYIYLAFRFLLWEWNVGKLTAGLDLQRPEPSGRGWKFMGFFSRTDPAAQFPTQIGIQLGELSAIVPWGEHLETDTEDWFSFDAKGGTFLCRPMNATPPAPGTILGRAFATVSAAVRTSAGDVFVFTTEVRGGVNKLCYYHYVRASRTWRQPVFVGDPAWPWGRPVGVFQAVPARRIQNVVVAQDDTTYFLLGTEHFTYPKGSYDATAEHYAKELKQGSPTLEQLIGAGVPTLSWTDSVVAGRSLVRAFKHPSTAQVVLVTRADGTSGAATVSLDDLRKASADKDGHSPFDGWDGLDTVFQLNAPEPRIVFSRGTQLVILTWSSKAWSTDTLGTLPGAAPGLSAAFSGVDGKLYFFCGDKYAEVNPANLNGNQVFLPVGARWGRPSLFSWLLTSVDGALFGPDGKLYLFSGEYCLRYSGFEPSALGSLVLDDGAADPPKVPEVWRSPSGNQTGVERVTAAFERNGRVYLFGQRRDGAPFTARYSQASQSPFDPDPGYPMPLTEVTANLSADFYARLLAADRQYSITRLTSHTSEQFGRRLFAGGIPKLLSLETQRLPELPRFTPLSEAGGRPAQPDELIVNTEFVADYPGMDSEGGLDFDSSNGFYYREIFFHIPYLIAQTLKQEQRFDEAKRWYEYVFDPTSQEGNARFWRYVEFLDDTGLEPLEDQIRAYRDDPFDPHRIAELRPIAYRKAFVMSYIDNLLEWGDMLFRQYTRESIGEATMLYVLAADLLGKKPEELGKRAMSLPDSLVYEQIRDLKTTVLDEELLKLENGVPPVPGNGTPPTIQTPNDSIFNPYFYIPENEQFVSYWNRVGDRLSKIRNGLNIDGVKQALALFAPPVDVMALVQSFASGAGLAQALADYNTPVPHYRFSFTFARARELTGRLVGLGAALLAALEKKDAEELSLLRNTQERSILEMQLQIKQQQLEGARHSLAALQEGLKNAQAREAHYQQLLTQGLSAHEQDQIAQMTLGQVFSQVSNVLSISSSISSFMPQVGSPFAMTYGGQQIGAGIMGMSQAFKSLADLSSFQSSLAATLGGWERRAEDWALQKTLATGDTLQINRQIKAAEIQVEVARQEIQIQRRQIKNNLAIDTFMNSKFTSRQLHQWMAGRLSTVFFQTYHLALQYAKAAQRAMQFELGLPESDVQYVGVGYWDSLKKGLLSGEQLQLDLDRLEKAHLEASQRRLEITRYVSLAQVNPLALTQLKEKGTCEFDLAEALFDCDFPGHYCRQIKSITLSFPALVGPYDNFNATLTQLTHRTLLKADKTALKYLLQGPGQTAGQSGSEPPATVLRVDWRPNQQVALSRGINDGGLFQLNFQDERYLPFEGTGAVSTWRLEVNGTEGQRHRSSLTDVIMTVQYTALAGGEPFTEVVKNAVAKMAQTRACLLNLASDFPDEWQAFMNNPGGGMKFAVERRRLPGATDKKVTGVYLHYELAEDPVDELGQQAVNLNGVALKPGAFKTGLSLPLLEKGQDATKDTNRWKLAPVGASGAKKFNPDNIKNIALVVTYSSKPSF</sequence>
<gene>
    <name evidence="6" type="ORF">BON30_46030</name>
</gene>
<dbReference type="RefSeq" id="WP_071905007.1">
    <property type="nucleotide sequence ID" value="NZ_MPIN01000025.1"/>
</dbReference>
<keyword evidence="2" id="KW-0175">Coiled coil</keyword>
<name>A0A1L9AV50_9BACT</name>
<dbReference type="Pfam" id="PF18276">
    <property type="entry name" value="TcA_TcB_BD"/>
    <property type="match status" value="1"/>
</dbReference>
<dbReference type="SUPFAM" id="SSF50923">
    <property type="entry name" value="Hemopexin-like domain"/>
    <property type="match status" value="7"/>
</dbReference>
<keyword evidence="1" id="KW-0732">Signal</keyword>
<dbReference type="InterPro" id="IPR051298">
    <property type="entry name" value="Heme_transport/Cell_adhesion"/>
</dbReference>
<dbReference type="InterPro" id="IPR036375">
    <property type="entry name" value="Hemopexin-like_dom_sf"/>
</dbReference>
<evidence type="ECO:0000313" key="6">
    <source>
        <dbReference type="EMBL" id="OJH33892.1"/>
    </source>
</evidence>
<keyword evidence="7" id="KW-1185">Reference proteome</keyword>
<evidence type="ECO:0000259" key="5">
    <source>
        <dbReference type="Pfam" id="PF20220"/>
    </source>
</evidence>
<feature type="coiled-coil region" evidence="2">
    <location>
        <begin position="3722"/>
        <end position="3749"/>
    </location>
</feature>
<evidence type="ECO:0000259" key="4">
    <source>
        <dbReference type="Pfam" id="PF18413"/>
    </source>
</evidence>
<dbReference type="Pfam" id="PF18413">
    <property type="entry name" value="Neuraminidase"/>
    <property type="match status" value="1"/>
</dbReference>
<reference evidence="6 7" key="2">
    <citation type="submission" date="2016-12" db="EMBL/GenBank/DDBJ databases">
        <title>Draft Genome Sequence of Cystobacter ferrugineus Strain Cbfe23.</title>
        <authorList>
            <person name="Akbar S."/>
            <person name="Dowd S.E."/>
            <person name="Stevens D.C."/>
        </authorList>
    </citation>
    <scope>NUCLEOTIDE SEQUENCE [LARGE SCALE GENOMIC DNA]</scope>
    <source>
        <strain evidence="6 7">Cbfe23</strain>
    </source>
</reference>
<evidence type="ECO:0008006" key="8">
    <source>
        <dbReference type="Google" id="ProtNLM"/>
    </source>
</evidence>
<dbReference type="InterPro" id="IPR040840">
    <property type="entry name" value="TcA_TcB_BD"/>
</dbReference>
<dbReference type="STRING" id="83449.BON30_46030"/>
<dbReference type="Gene3D" id="2.110.10.10">
    <property type="entry name" value="Hemopexin-like domain"/>
    <property type="match status" value="9"/>
</dbReference>